<evidence type="ECO:0000313" key="1">
    <source>
        <dbReference type="EMBL" id="MBX20989.1"/>
    </source>
</evidence>
<sequence>MCFISVLNRNMKLMSFLLCQLFHIFLSILMEGMQCDLLTVTLCLISLNQHHAFVPLPAKLKSRILPYCPQIPKAALELVGNLQS</sequence>
<accession>A0A2P2LSM9</accession>
<reference evidence="1" key="1">
    <citation type="submission" date="2018-02" db="EMBL/GenBank/DDBJ databases">
        <title>Rhizophora mucronata_Transcriptome.</title>
        <authorList>
            <person name="Meera S.P."/>
            <person name="Sreeshan A."/>
            <person name="Augustine A."/>
        </authorList>
    </citation>
    <scope>NUCLEOTIDE SEQUENCE</scope>
    <source>
        <tissue evidence="1">Leaf</tissue>
    </source>
</reference>
<dbReference type="EMBL" id="GGEC01040505">
    <property type="protein sequence ID" value="MBX20989.1"/>
    <property type="molecule type" value="Transcribed_RNA"/>
</dbReference>
<proteinExistence type="predicted"/>
<dbReference type="AlphaFoldDB" id="A0A2P2LSM9"/>
<protein>
    <submittedName>
        <fullName evidence="1">Translation factor GUF1 homolog isoform X3</fullName>
    </submittedName>
</protein>
<organism evidence="1">
    <name type="scientific">Rhizophora mucronata</name>
    <name type="common">Asiatic mangrove</name>
    <dbReference type="NCBI Taxonomy" id="61149"/>
    <lineage>
        <taxon>Eukaryota</taxon>
        <taxon>Viridiplantae</taxon>
        <taxon>Streptophyta</taxon>
        <taxon>Embryophyta</taxon>
        <taxon>Tracheophyta</taxon>
        <taxon>Spermatophyta</taxon>
        <taxon>Magnoliopsida</taxon>
        <taxon>eudicotyledons</taxon>
        <taxon>Gunneridae</taxon>
        <taxon>Pentapetalae</taxon>
        <taxon>rosids</taxon>
        <taxon>fabids</taxon>
        <taxon>Malpighiales</taxon>
        <taxon>Rhizophoraceae</taxon>
        <taxon>Rhizophora</taxon>
    </lineage>
</organism>
<name>A0A2P2LSM9_RHIMU</name>